<accession>A0A1R0H180</accession>
<dbReference type="InterPro" id="IPR000873">
    <property type="entry name" value="AMP-dep_synth/lig_dom"/>
</dbReference>
<dbReference type="InterPro" id="IPR042099">
    <property type="entry name" value="ANL_N_sf"/>
</dbReference>
<dbReference type="AlphaFoldDB" id="A0A1R0H180"/>
<dbReference type="PANTHER" id="PTHR43272:SF33">
    <property type="entry name" value="AMP-BINDING DOMAIN-CONTAINING PROTEIN-RELATED"/>
    <property type="match status" value="1"/>
</dbReference>
<keyword evidence="3" id="KW-0472">Membrane</keyword>
<gene>
    <name evidence="5" type="ORF">AYI68_g2978</name>
</gene>
<keyword evidence="5" id="KW-0436">Ligase</keyword>
<sequence>MKDNFTIFYSFFAIILSTIYFLFYFPRSRKPDTHPLITREQSSTTKIRKTENESLIYRNRIVPFSQPLVASLEQNVFTLRDAISSAFALKSLSFKEIIPDNSKLLVRNWAEIQQDSRKLHSCLSSLENSNKFSDRLAIVVLLEPSYEWFVTYLSSMYNGVIFFPLQHKDSPTNIFVTLDHSKVNTIITNNFWAQKLINYSSHLNIIVAGQSQSPIPKSKTHFISTFDDLLLSYDNTKEENIHVPDISPNDVAYVLYERDNNNELIGHAISHINSISIASSYYSNFPKNKAITSKDCLFLSESLADYTAINLINLGLYFGCSFSVSTVNDSEPLINELYQYSPSVVYLSSVIFKDFASIMKSHNSKMPRAEVFLFNCAYKFVSDCISKRHFIPGFSFWDFAYFLHFRRSIGGKVRAIYTVGNDQPSDVSYIRNIFGCQVFSTGGPASTGGSLCCSIYGDYRQEKYPGIGPPLPCCEIKLVAVNNESIKLSPNDTPNPRGEIYVKGANVSRYNWNPSSPESPTIRSPDFNSDGWLKTNTFGAFLPNRTVQLLSGSFINNIPLSLFEQLSLQSEYIADALAYLKPSSPKKLIIVANPRSQPLFDKCKSHKVPYMFKNVSSNQFVISLIYDDLWKIFVNNKIDFLTLGSEKLPRPNTNDIGFDLVLTPDRFVRSGKWVGADGLPNRNPSL</sequence>
<keyword evidence="2" id="KW-0067">ATP-binding</keyword>
<organism evidence="5 6">
    <name type="scientific">Smittium mucronatum</name>
    <dbReference type="NCBI Taxonomy" id="133383"/>
    <lineage>
        <taxon>Eukaryota</taxon>
        <taxon>Fungi</taxon>
        <taxon>Fungi incertae sedis</taxon>
        <taxon>Zoopagomycota</taxon>
        <taxon>Kickxellomycotina</taxon>
        <taxon>Harpellomycetes</taxon>
        <taxon>Harpellales</taxon>
        <taxon>Legeriomycetaceae</taxon>
        <taxon>Smittium</taxon>
    </lineage>
</organism>
<keyword evidence="3" id="KW-0812">Transmembrane</keyword>
<dbReference type="Gene3D" id="3.40.50.12780">
    <property type="entry name" value="N-terminal domain of ligase-like"/>
    <property type="match status" value="1"/>
</dbReference>
<dbReference type="OrthoDB" id="1700726at2759"/>
<evidence type="ECO:0000313" key="6">
    <source>
        <dbReference type="Proteomes" id="UP000187455"/>
    </source>
</evidence>
<feature type="domain" description="AMP-dependent synthetase/ligase" evidence="4">
    <location>
        <begin position="294"/>
        <end position="509"/>
    </location>
</feature>
<keyword evidence="6" id="KW-1185">Reference proteome</keyword>
<proteinExistence type="predicted"/>
<dbReference type="STRING" id="133383.A0A1R0H180"/>
<protein>
    <submittedName>
        <fullName evidence="5">Long-chain-fatty-acid-CoA ligase 1</fullName>
    </submittedName>
</protein>
<dbReference type="Pfam" id="PF00501">
    <property type="entry name" value="AMP-binding"/>
    <property type="match status" value="1"/>
</dbReference>
<dbReference type="SUPFAM" id="SSF56801">
    <property type="entry name" value="Acetyl-CoA synthetase-like"/>
    <property type="match status" value="1"/>
</dbReference>
<dbReference type="GO" id="GO:0005524">
    <property type="term" value="F:ATP binding"/>
    <property type="evidence" value="ECO:0007669"/>
    <property type="project" value="UniProtKB-KW"/>
</dbReference>
<evidence type="ECO:0000256" key="3">
    <source>
        <dbReference type="SAM" id="Phobius"/>
    </source>
</evidence>
<dbReference type="GO" id="GO:0016020">
    <property type="term" value="C:membrane"/>
    <property type="evidence" value="ECO:0007669"/>
    <property type="project" value="TreeGrafter"/>
</dbReference>
<dbReference type="GO" id="GO:0005783">
    <property type="term" value="C:endoplasmic reticulum"/>
    <property type="evidence" value="ECO:0007669"/>
    <property type="project" value="TreeGrafter"/>
</dbReference>
<dbReference type="GO" id="GO:0004467">
    <property type="term" value="F:long-chain fatty acid-CoA ligase activity"/>
    <property type="evidence" value="ECO:0007669"/>
    <property type="project" value="TreeGrafter"/>
</dbReference>
<evidence type="ECO:0000259" key="4">
    <source>
        <dbReference type="Pfam" id="PF00501"/>
    </source>
</evidence>
<dbReference type="Proteomes" id="UP000187455">
    <property type="component" value="Unassembled WGS sequence"/>
</dbReference>
<dbReference type="EMBL" id="LSSL01001190">
    <property type="protein sequence ID" value="OLY82896.1"/>
    <property type="molecule type" value="Genomic_DNA"/>
</dbReference>
<name>A0A1R0H180_9FUNG</name>
<feature type="transmembrane region" description="Helical" evidence="3">
    <location>
        <begin position="6"/>
        <end position="25"/>
    </location>
</feature>
<keyword evidence="3" id="KW-1133">Transmembrane helix</keyword>
<evidence type="ECO:0000256" key="1">
    <source>
        <dbReference type="ARBA" id="ARBA00022741"/>
    </source>
</evidence>
<keyword evidence="1" id="KW-0547">Nucleotide-binding</keyword>
<evidence type="ECO:0000256" key="2">
    <source>
        <dbReference type="ARBA" id="ARBA00022840"/>
    </source>
</evidence>
<evidence type="ECO:0000313" key="5">
    <source>
        <dbReference type="EMBL" id="OLY82896.1"/>
    </source>
</evidence>
<dbReference type="PANTHER" id="PTHR43272">
    <property type="entry name" value="LONG-CHAIN-FATTY-ACID--COA LIGASE"/>
    <property type="match status" value="1"/>
</dbReference>
<reference evidence="5 6" key="1">
    <citation type="journal article" date="2016" name="Mol. Biol. Evol.">
        <title>Genome-Wide Survey of Gut Fungi (Harpellales) Reveals the First Horizontally Transferred Ubiquitin Gene from a Mosquito Host.</title>
        <authorList>
            <person name="Wang Y."/>
            <person name="White M.M."/>
            <person name="Kvist S."/>
            <person name="Moncalvo J.M."/>
        </authorList>
    </citation>
    <scope>NUCLEOTIDE SEQUENCE [LARGE SCALE GENOMIC DNA]</scope>
    <source>
        <strain evidence="5 6">ALG-7-W6</strain>
    </source>
</reference>
<comment type="caution">
    <text evidence="5">The sequence shown here is derived from an EMBL/GenBank/DDBJ whole genome shotgun (WGS) entry which is preliminary data.</text>
</comment>